<feature type="region of interest" description="Disordered" evidence="1">
    <location>
        <begin position="1"/>
        <end position="34"/>
    </location>
</feature>
<gene>
    <name evidence="2" type="ORF">GCM10010246_13280</name>
</gene>
<feature type="compositionally biased region" description="Basic and acidic residues" evidence="1">
    <location>
        <begin position="8"/>
        <end position="19"/>
    </location>
</feature>
<dbReference type="Proteomes" id="UP001500253">
    <property type="component" value="Unassembled WGS sequence"/>
</dbReference>
<organism evidence="2 3">
    <name type="scientific">Streptomyces cuspidosporus</name>
    <dbReference type="NCBI Taxonomy" id="66882"/>
    <lineage>
        <taxon>Bacteria</taxon>
        <taxon>Bacillati</taxon>
        <taxon>Actinomycetota</taxon>
        <taxon>Actinomycetes</taxon>
        <taxon>Kitasatosporales</taxon>
        <taxon>Streptomycetaceae</taxon>
        <taxon>Streptomyces</taxon>
    </lineage>
</organism>
<protein>
    <submittedName>
        <fullName evidence="2">Uncharacterized protein</fullName>
    </submittedName>
</protein>
<keyword evidence="3" id="KW-1185">Reference proteome</keyword>
<reference evidence="3" key="1">
    <citation type="journal article" date="2019" name="Int. J. Syst. Evol. Microbiol.">
        <title>The Global Catalogue of Microorganisms (GCM) 10K type strain sequencing project: providing services to taxonomists for standard genome sequencing and annotation.</title>
        <authorList>
            <consortium name="The Broad Institute Genomics Platform"/>
            <consortium name="The Broad Institute Genome Sequencing Center for Infectious Disease"/>
            <person name="Wu L."/>
            <person name="Ma J."/>
        </authorList>
    </citation>
    <scope>NUCLEOTIDE SEQUENCE [LARGE SCALE GENOMIC DNA]</scope>
    <source>
        <strain evidence="3">JCM 4316</strain>
    </source>
</reference>
<accession>A0ABP5SHH5</accession>
<evidence type="ECO:0000313" key="2">
    <source>
        <dbReference type="EMBL" id="GAA2331421.1"/>
    </source>
</evidence>
<comment type="caution">
    <text evidence="2">The sequence shown here is derived from an EMBL/GenBank/DDBJ whole genome shotgun (WGS) entry which is preliminary data.</text>
</comment>
<name>A0ABP5SHH5_9ACTN</name>
<sequence>MSWTDPHAWGRDLPFDDPRGPGGERPPHLGTGRYLGHVWERTTGETPTWGRDAWSRPQVAAMIERPPHLETGLRAADGRPARDGETSTLGTGPAWSFWFMSVLRETSTPGDGTLVDLGGSFCLERILLFITQRGSLSVEVCTAAFIGLVNAGRYRHRHWQRRHGTAFWADPYTQGMGIEVRCNGREGDVLWSCEPGRGQVVLFGVLGLLGSAGHLCRSMPVEEGRPGGVWGGKAGGVGLVEKTV</sequence>
<proteinExistence type="predicted"/>
<evidence type="ECO:0000313" key="3">
    <source>
        <dbReference type="Proteomes" id="UP001500253"/>
    </source>
</evidence>
<dbReference type="EMBL" id="BAAASD010000004">
    <property type="protein sequence ID" value="GAA2331421.1"/>
    <property type="molecule type" value="Genomic_DNA"/>
</dbReference>
<evidence type="ECO:0000256" key="1">
    <source>
        <dbReference type="SAM" id="MobiDB-lite"/>
    </source>
</evidence>